<dbReference type="GO" id="GO:0005930">
    <property type="term" value="C:axoneme"/>
    <property type="evidence" value="ECO:0007669"/>
    <property type="project" value="TreeGrafter"/>
</dbReference>
<dbReference type="InterPro" id="IPR036872">
    <property type="entry name" value="CH_dom_sf"/>
</dbReference>
<dbReference type="PROSITE" id="PS50021">
    <property type="entry name" value="CH"/>
    <property type="match status" value="1"/>
</dbReference>
<dbReference type="InterPro" id="IPR001715">
    <property type="entry name" value="CH_dom"/>
</dbReference>
<dbReference type="EMBL" id="CAJHNJ030000021">
    <property type="protein sequence ID" value="CAG9118611.1"/>
    <property type="molecule type" value="Genomic_DNA"/>
</dbReference>
<feature type="domain" description="Calponin-homology (CH)" evidence="2">
    <location>
        <begin position="10"/>
        <end position="118"/>
    </location>
</feature>
<dbReference type="GO" id="GO:0051493">
    <property type="term" value="P:regulation of cytoskeleton organization"/>
    <property type="evidence" value="ECO:0007669"/>
    <property type="project" value="TreeGrafter"/>
</dbReference>
<dbReference type="SUPFAM" id="SSF47576">
    <property type="entry name" value="Calponin-homology domain, CH-domain"/>
    <property type="match status" value="1"/>
</dbReference>
<dbReference type="Gene3D" id="1.10.418.10">
    <property type="entry name" value="Calponin-like domain"/>
    <property type="match status" value="1"/>
</dbReference>
<evidence type="ECO:0000313" key="4">
    <source>
        <dbReference type="Proteomes" id="UP000653454"/>
    </source>
</evidence>
<comment type="caution">
    <text evidence="3">The sequence shown here is derived from an EMBL/GenBank/DDBJ whole genome shotgun (WGS) entry which is preliminary data.</text>
</comment>
<name>A0A8S4ESM6_PLUXY</name>
<dbReference type="Proteomes" id="UP000653454">
    <property type="component" value="Unassembled WGS sequence"/>
</dbReference>
<dbReference type="GO" id="GO:0008017">
    <property type="term" value="F:microtubule binding"/>
    <property type="evidence" value="ECO:0007669"/>
    <property type="project" value="TreeGrafter"/>
</dbReference>
<dbReference type="AlphaFoldDB" id="A0A8S4ESM6"/>
<evidence type="ECO:0000256" key="1">
    <source>
        <dbReference type="SAM" id="Coils"/>
    </source>
</evidence>
<accession>A0A8S4ESM6</accession>
<dbReference type="InterPro" id="IPR052111">
    <property type="entry name" value="Spermatogenesis_Ciliary_MAP"/>
</dbReference>
<reference evidence="3" key="1">
    <citation type="submission" date="2020-11" db="EMBL/GenBank/DDBJ databases">
        <authorList>
            <person name="Whiteford S."/>
        </authorList>
    </citation>
    <scope>NUCLEOTIDE SEQUENCE</scope>
</reference>
<dbReference type="Pfam" id="PF06294">
    <property type="entry name" value="CH_2"/>
    <property type="match status" value="1"/>
</dbReference>
<keyword evidence="4" id="KW-1185">Reference proteome</keyword>
<keyword evidence="1" id="KW-0175">Coiled coil</keyword>
<proteinExistence type="predicted"/>
<organism evidence="3 4">
    <name type="scientific">Plutella xylostella</name>
    <name type="common">Diamondback moth</name>
    <name type="synonym">Plutella maculipennis</name>
    <dbReference type="NCBI Taxonomy" id="51655"/>
    <lineage>
        <taxon>Eukaryota</taxon>
        <taxon>Metazoa</taxon>
        <taxon>Ecdysozoa</taxon>
        <taxon>Arthropoda</taxon>
        <taxon>Hexapoda</taxon>
        <taxon>Insecta</taxon>
        <taxon>Pterygota</taxon>
        <taxon>Neoptera</taxon>
        <taxon>Endopterygota</taxon>
        <taxon>Lepidoptera</taxon>
        <taxon>Glossata</taxon>
        <taxon>Ditrysia</taxon>
        <taxon>Yponomeutoidea</taxon>
        <taxon>Plutellidae</taxon>
        <taxon>Plutella</taxon>
    </lineage>
</organism>
<feature type="coiled-coil region" evidence="1">
    <location>
        <begin position="178"/>
        <end position="229"/>
    </location>
</feature>
<dbReference type="PANTHER" id="PTHR12509">
    <property type="entry name" value="SPERMATOGENESIS-ASSOCIATED 4-RELATED"/>
    <property type="match status" value="1"/>
</dbReference>
<gene>
    <name evidence="3" type="ORF">PLXY2_LOCUS6513</name>
</gene>
<dbReference type="PANTHER" id="PTHR12509:SF9">
    <property type="entry name" value="SPERM FLAGELLAR PROTEIN 1 ISOFORM X1"/>
    <property type="match status" value="1"/>
</dbReference>
<evidence type="ECO:0000259" key="2">
    <source>
        <dbReference type="PROSITE" id="PS50021"/>
    </source>
</evidence>
<evidence type="ECO:0000313" key="3">
    <source>
        <dbReference type="EMBL" id="CAG9118611.1"/>
    </source>
</evidence>
<protein>
    <submittedName>
        <fullName evidence="3">(diamondback moth) hypothetical protein</fullName>
    </submittedName>
</protein>
<dbReference type="InterPro" id="IPR010441">
    <property type="entry name" value="CH_2"/>
</dbReference>
<dbReference type="FunFam" id="1.10.418.10:FF:000059">
    <property type="entry name" value="RIKEN cDNA 6430531B16 gene"/>
    <property type="match status" value="1"/>
</dbReference>
<sequence>MTNFQSPIPVSEIESVLAWVDSFKLSRTTRKINRDFSDAVLLAEMLSVHYPKLIDMHNYPARNSHALKLNNWMTLNRKVLKKLKLNLCYATMEQLANATPNIIERVLIMVREKILRDEEASRAKEEQNLSSGGSYHEALGDDPNVLLVPVKNRVNGVLETMQLKVIGYNQYLAVSRELQDAREGAELLKQKVEQLDTLLKVKDERIEELQKQLERKTARRKEIEALTNKKLDDVEHSEKSSFSIPEVEKSSKSKISLTNEGRIMNETPLLKKVSSIAKPTNVAERTSKQSVTKLPECTSRKSISPIIEPKASIKNIDNTTKIISPIEAEYIPTVADIKKSFTKAPVDVKLSMTKPIAEARVSLTKPSVEMKPSATAPVVDIKKSKTESHLEVKMDNQILNDPPTVPEPSGMISNTPASTLIYVNDLTNKSERMFPFLPKGSYEITKPAAVPANIPEVKESIQPEVDRVKSDVFEEADQDHHSIDEENYEDSENDFDNVVTVEQTIRKEINDISNNMGQIQESKSKAEVLVVANPPE</sequence>